<dbReference type="RefSeq" id="WP_183589435.1">
    <property type="nucleotide sequence ID" value="NZ_JACHCA010000017.1"/>
</dbReference>
<evidence type="ECO:0000256" key="4">
    <source>
        <dbReference type="ARBA" id="ARBA00022989"/>
    </source>
</evidence>
<dbReference type="Proteomes" id="UP000548326">
    <property type="component" value="Unassembled WGS sequence"/>
</dbReference>
<dbReference type="Gene3D" id="1.20.1720.10">
    <property type="entry name" value="Multidrug resistance protein D"/>
    <property type="match status" value="1"/>
</dbReference>
<dbReference type="AlphaFoldDB" id="A0A841JKD9"/>
<keyword evidence="2" id="KW-0813">Transport</keyword>
<evidence type="ECO:0008006" key="9">
    <source>
        <dbReference type="Google" id="ProtNLM"/>
    </source>
</evidence>
<keyword evidence="4 6" id="KW-1133">Transmembrane helix</keyword>
<evidence type="ECO:0000256" key="2">
    <source>
        <dbReference type="ARBA" id="ARBA00022448"/>
    </source>
</evidence>
<gene>
    <name evidence="7" type="ORF">HDF22_004887</name>
</gene>
<feature type="transmembrane region" description="Helical" evidence="6">
    <location>
        <begin position="116"/>
        <end position="136"/>
    </location>
</feature>
<proteinExistence type="predicted"/>
<dbReference type="PANTHER" id="PTHR42718:SF9">
    <property type="entry name" value="MAJOR FACILITATOR SUPERFAMILY MULTIDRUG TRANSPORTER MFSC"/>
    <property type="match status" value="1"/>
</dbReference>
<protein>
    <recommendedName>
        <fullName evidence="9">Major facilitator superfamily (MFS) profile domain-containing protein</fullName>
    </recommendedName>
</protein>
<dbReference type="GO" id="GO:0016020">
    <property type="term" value="C:membrane"/>
    <property type="evidence" value="ECO:0007669"/>
    <property type="project" value="UniProtKB-SubCell"/>
</dbReference>
<feature type="transmembrane region" description="Helical" evidence="6">
    <location>
        <begin position="74"/>
        <end position="96"/>
    </location>
</feature>
<keyword evidence="3 6" id="KW-0812">Transmembrane</keyword>
<dbReference type="InterPro" id="IPR036259">
    <property type="entry name" value="MFS_trans_sf"/>
</dbReference>
<dbReference type="InterPro" id="IPR011701">
    <property type="entry name" value="MFS"/>
</dbReference>
<feature type="transmembrane region" description="Helical" evidence="6">
    <location>
        <begin position="148"/>
        <end position="167"/>
    </location>
</feature>
<accession>A0A841JKD9</accession>
<dbReference type="EMBL" id="JACHCA010000017">
    <property type="protein sequence ID" value="MBB6130742.1"/>
    <property type="molecule type" value="Genomic_DNA"/>
</dbReference>
<evidence type="ECO:0000313" key="7">
    <source>
        <dbReference type="EMBL" id="MBB6130742.1"/>
    </source>
</evidence>
<dbReference type="PANTHER" id="PTHR42718">
    <property type="entry name" value="MAJOR FACILITATOR SUPERFAMILY MULTIDRUG TRANSPORTER MFSC"/>
    <property type="match status" value="1"/>
</dbReference>
<comment type="caution">
    <text evidence="7">The sequence shown here is derived from an EMBL/GenBank/DDBJ whole genome shotgun (WGS) entry which is preliminary data.</text>
</comment>
<evidence type="ECO:0000256" key="3">
    <source>
        <dbReference type="ARBA" id="ARBA00022692"/>
    </source>
</evidence>
<evidence type="ECO:0000313" key="8">
    <source>
        <dbReference type="Proteomes" id="UP000548326"/>
    </source>
</evidence>
<name>A0A841JKD9_9SPHI</name>
<comment type="subcellular location">
    <subcellularLocation>
        <location evidence="1">Membrane</location>
        <topology evidence="1">Multi-pass membrane protein</topology>
    </subcellularLocation>
</comment>
<organism evidence="7 8">
    <name type="scientific">Mucilaginibacter lappiensis</name>
    <dbReference type="NCBI Taxonomy" id="354630"/>
    <lineage>
        <taxon>Bacteria</taxon>
        <taxon>Pseudomonadati</taxon>
        <taxon>Bacteroidota</taxon>
        <taxon>Sphingobacteriia</taxon>
        <taxon>Sphingobacteriales</taxon>
        <taxon>Sphingobacteriaceae</taxon>
        <taxon>Mucilaginibacter</taxon>
    </lineage>
</organism>
<dbReference type="SUPFAM" id="SSF103473">
    <property type="entry name" value="MFS general substrate transporter"/>
    <property type="match status" value="1"/>
</dbReference>
<sequence length="190" mass="20979">MALLNMLLNSLTGEIANINSLSNEFFTGYQVKTKLINGYHYPYFEEFTDPMLSYIWLHPEAVSHNPKSEKKQSVAVFVYSMGAVQLTTLFGIGVFMGPTIGPTLGGFITEHYSWPSIFYINVPIGIAAAVSCYFLLTEPAQKPILRKVDWAGISLLAIGIGTLQTGLERGKRKTGFPKLTLSTPFAPYMA</sequence>
<dbReference type="Pfam" id="PF07690">
    <property type="entry name" value="MFS_1"/>
    <property type="match status" value="1"/>
</dbReference>
<keyword evidence="5 6" id="KW-0472">Membrane</keyword>
<evidence type="ECO:0000256" key="6">
    <source>
        <dbReference type="SAM" id="Phobius"/>
    </source>
</evidence>
<evidence type="ECO:0000256" key="5">
    <source>
        <dbReference type="ARBA" id="ARBA00023136"/>
    </source>
</evidence>
<dbReference type="GO" id="GO:0022857">
    <property type="term" value="F:transmembrane transporter activity"/>
    <property type="evidence" value="ECO:0007669"/>
    <property type="project" value="InterPro"/>
</dbReference>
<evidence type="ECO:0000256" key="1">
    <source>
        <dbReference type="ARBA" id="ARBA00004141"/>
    </source>
</evidence>
<reference evidence="7 8" key="1">
    <citation type="submission" date="2020-08" db="EMBL/GenBank/DDBJ databases">
        <title>Genomic Encyclopedia of Type Strains, Phase IV (KMG-V): Genome sequencing to study the core and pangenomes of soil and plant-associated prokaryotes.</title>
        <authorList>
            <person name="Whitman W."/>
        </authorList>
    </citation>
    <scope>NUCLEOTIDE SEQUENCE [LARGE SCALE GENOMIC DNA]</scope>
    <source>
        <strain evidence="7 8">MP601</strain>
    </source>
</reference>